<feature type="non-terminal residue" evidence="5">
    <location>
        <position position="119"/>
    </location>
</feature>
<name>A0ABY7EEV0_MYAAR</name>
<dbReference type="InterPro" id="IPR050346">
    <property type="entry name" value="FMO-like"/>
</dbReference>
<dbReference type="Proteomes" id="UP001164746">
    <property type="component" value="Chromosome 6"/>
</dbReference>
<keyword evidence="6" id="KW-1185">Reference proteome</keyword>
<dbReference type="Gene3D" id="3.50.50.60">
    <property type="entry name" value="FAD/NAD(P)-binding domain"/>
    <property type="match status" value="1"/>
</dbReference>
<accession>A0ABY7EEV0</accession>
<evidence type="ECO:0000256" key="3">
    <source>
        <dbReference type="ARBA" id="ARBA00022827"/>
    </source>
</evidence>
<keyword evidence="3" id="KW-0274">FAD</keyword>
<dbReference type="InterPro" id="IPR020946">
    <property type="entry name" value="Flavin_mOase-like"/>
</dbReference>
<evidence type="ECO:0000313" key="5">
    <source>
        <dbReference type="EMBL" id="WAR07585.1"/>
    </source>
</evidence>
<dbReference type="SUPFAM" id="SSF51905">
    <property type="entry name" value="FAD/NAD(P)-binding domain"/>
    <property type="match status" value="1"/>
</dbReference>
<dbReference type="EMBL" id="CP111017">
    <property type="protein sequence ID" value="WAR07585.1"/>
    <property type="molecule type" value="Genomic_DNA"/>
</dbReference>
<evidence type="ECO:0000256" key="1">
    <source>
        <dbReference type="ARBA" id="ARBA00009183"/>
    </source>
</evidence>
<dbReference type="InterPro" id="IPR036188">
    <property type="entry name" value="FAD/NAD-bd_sf"/>
</dbReference>
<dbReference type="PANTHER" id="PTHR23023">
    <property type="entry name" value="DIMETHYLANILINE MONOOXYGENASE"/>
    <property type="match status" value="1"/>
</dbReference>
<evidence type="ECO:0000256" key="4">
    <source>
        <dbReference type="ARBA" id="ARBA00023002"/>
    </source>
</evidence>
<comment type="similarity">
    <text evidence="1">Belongs to the FMO family.</text>
</comment>
<feature type="non-terminal residue" evidence="5">
    <location>
        <position position="1"/>
    </location>
</feature>
<protein>
    <submittedName>
        <fullName evidence="5">FMO1-like protein</fullName>
    </submittedName>
</protein>
<gene>
    <name evidence="5" type="ORF">MAR_017543</name>
</gene>
<keyword evidence="4" id="KW-0560">Oxidoreductase</keyword>
<sequence>GPAGLTAVRWCLHENLVPTCFEEADAIGGLWHITDGDEDRTSVMSCTVANISKELTAMSDVPPPETLPVYLTGRRLLENVPPPETLPVYLTGRRFLEHLQLYVHRLDLEQYVQLTTAFR</sequence>
<reference evidence="5" key="1">
    <citation type="submission" date="2022-11" db="EMBL/GenBank/DDBJ databases">
        <title>Centuries of genome instability and evolution in soft-shell clam transmissible cancer (bioRxiv).</title>
        <authorList>
            <person name="Hart S.F.M."/>
            <person name="Yonemitsu M.A."/>
            <person name="Giersch R.M."/>
            <person name="Beal B.F."/>
            <person name="Arriagada G."/>
            <person name="Davis B.W."/>
            <person name="Ostrander E.A."/>
            <person name="Goff S.P."/>
            <person name="Metzger M.J."/>
        </authorList>
    </citation>
    <scope>NUCLEOTIDE SEQUENCE</scope>
    <source>
        <strain evidence="5">MELC-2E11</strain>
        <tissue evidence="5">Siphon/mantle</tissue>
    </source>
</reference>
<proteinExistence type="inferred from homology"/>
<keyword evidence="2" id="KW-0285">Flavoprotein</keyword>
<evidence type="ECO:0000256" key="2">
    <source>
        <dbReference type="ARBA" id="ARBA00022630"/>
    </source>
</evidence>
<evidence type="ECO:0000313" key="6">
    <source>
        <dbReference type="Proteomes" id="UP001164746"/>
    </source>
</evidence>
<dbReference type="Pfam" id="PF00743">
    <property type="entry name" value="FMO-like"/>
    <property type="match status" value="1"/>
</dbReference>
<organism evidence="5 6">
    <name type="scientific">Mya arenaria</name>
    <name type="common">Soft-shell clam</name>
    <dbReference type="NCBI Taxonomy" id="6604"/>
    <lineage>
        <taxon>Eukaryota</taxon>
        <taxon>Metazoa</taxon>
        <taxon>Spiralia</taxon>
        <taxon>Lophotrochozoa</taxon>
        <taxon>Mollusca</taxon>
        <taxon>Bivalvia</taxon>
        <taxon>Autobranchia</taxon>
        <taxon>Heteroconchia</taxon>
        <taxon>Euheterodonta</taxon>
        <taxon>Imparidentia</taxon>
        <taxon>Neoheterodontei</taxon>
        <taxon>Myida</taxon>
        <taxon>Myoidea</taxon>
        <taxon>Myidae</taxon>
        <taxon>Mya</taxon>
    </lineage>
</organism>